<evidence type="ECO:0000313" key="9">
    <source>
        <dbReference type="EMBL" id="AUX92877.1"/>
    </source>
</evidence>
<sequence>MTYRYRIALIFIAGFFIDCVNIFISTVSLPAIAQQLALSPASVVWVSNSYILGLTLIIPLGPWLAARFGARATLVASMLLFSAAALLAGLADRFLTLTLFRFIQGVGGGLLIPVGQALAFSLFPAQERARLSTLIMSVALIAPAISPALGGALVDHYSWRWVLLAPLPFSLATALLAGLWVKSAAPQAKKPDWQGLLLVSLTLTLLLCGLSGYADAPSKTLPTLLLLAGVLAGLCYLRYARQRSDALIDLHIVRHPRMRFSLAVYYAIPGLFTGVNVLAAFWLQQDLGWSAEESGALMLLYAAGALGAMLVSGKLWLRLGAPRLFCAALLLHAAGIALLAPGASHWLPLAWLVMGIGGGIGANTAQATALTDFDGAALARASVVWNLNRQIAFSAGAALLTLIFTLARQHLPQPDAWRVTFAISAAAGLLPLFALPSFTKRICHGKP</sequence>
<evidence type="ECO:0000256" key="3">
    <source>
        <dbReference type="ARBA" id="ARBA00022475"/>
    </source>
</evidence>
<dbReference type="PROSITE" id="PS50850">
    <property type="entry name" value="MFS"/>
    <property type="match status" value="1"/>
</dbReference>
<dbReference type="EMBL" id="CP026377">
    <property type="protein sequence ID" value="AUX92877.1"/>
    <property type="molecule type" value="Genomic_DNA"/>
</dbReference>
<evidence type="ECO:0000256" key="2">
    <source>
        <dbReference type="ARBA" id="ARBA00022448"/>
    </source>
</evidence>
<keyword evidence="10" id="KW-1185">Reference proteome</keyword>
<feature type="transmembrane region" description="Helical" evidence="7">
    <location>
        <begin position="193"/>
        <end position="214"/>
    </location>
</feature>
<evidence type="ECO:0000256" key="5">
    <source>
        <dbReference type="ARBA" id="ARBA00022989"/>
    </source>
</evidence>
<accession>A0A2L0IED1</accession>
<keyword evidence="6 7" id="KW-0472">Membrane</keyword>
<feature type="transmembrane region" description="Helical" evidence="7">
    <location>
        <begin position="260"/>
        <end position="283"/>
    </location>
</feature>
<evidence type="ECO:0000256" key="7">
    <source>
        <dbReference type="SAM" id="Phobius"/>
    </source>
</evidence>
<keyword evidence="5 7" id="KW-1133">Transmembrane helix</keyword>
<feature type="transmembrane region" description="Helical" evidence="7">
    <location>
        <begin position="417"/>
        <end position="438"/>
    </location>
</feature>
<dbReference type="Gene3D" id="1.20.1250.20">
    <property type="entry name" value="MFS general substrate transporter like domains"/>
    <property type="match status" value="1"/>
</dbReference>
<dbReference type="Pfam" id="PF07690">
    <property type="entry name" value="MFS_1"/>
    <property type="match status" value="2"/>
</dbReference>
<evidence type="ECO:0000313" key="10">
    <source>
        <dbReference type="Proteomes" id="UP000238365"/>
    </source>
</evidence>
<dbReference type="InterPro" id="IPR036259">
    <property type="entry name" value="MFS_trans_sf"/>
</dbReference>
<protein>
    <submittedName>
        <fullName evidence="9">MFS transporter</fullName>
    </submittedName>
</protein>
<dbReference type="KEGG" id="pgz:C2E15_07130"/>
<dbReference type="GO" id="GO:0005886">
    <property type="term" value="C:plasma membrane"/>
    <property type="evidence" value="ECO:0007669"/>
    <property type="project" value="UniProtKB-SubCell"/>
</dbReference>
<dbReference type="Gene3D" id="1.20.1720.10">
    <property type="entry name" value="Multidrug resistance protein D"/>
    <property type="match status" value="1"/>
</dbReference>
<feature type="domain" description="Major facilitator superfamily (MFS) profile" evidence="8">
    <location>
        <begin position="7"/>
        <end position="439"/>
    </location>
</feature>
<dbReference type="PRINTS" id="PR01036">
    <property type="entry name" value="TCRTETB"/>
</dbReference>
<dbReference type="RefSeq" id="WP_104956753.1">
    <property type="nucleotide sequence ID" value="NZ_CP026377.1"/>
</dbReference>
<dbReference type="PANTHER" id="PTHR42718:SF46">
    <property type="entry name" value="BLR6921 PROTEIN"/>
    <property type="match status" value="1"/>
</dbReference>
<proteinExistence type="predicted"/>
<comment type="subcellular location">
    <subcellularLocation>
        <location evidence="1">Cell membrane</location>
        <topology evidence="1">Multi-pass membrane protein</topology>
    </subcellularLocation>
</comment>
<feature type="transmembrane region" description="Helical" evidence="7">
    <location>
        <begin position="391"/>
        <end position="411"/>
    </location>
</feature>
<feature type="transmembrane region" description="Helical" evidence="7">
    <location>
        <begin position="134"/>
        <end position="153"/>
    </location>
</feature>
<feature type="transmembrane region" description="Helical" evidence="7">
    <location>
        <begin position="324"/>
        <end position="343"/>
    </location>
</feature>
<feature type="transmembrane region" description="Helical" evidence="7">
    <location>
        <begin position="220"/>
        <end position="239"/>
    </location>
</feature>
<feature type="transmembrane region" description="Helical" evidence="7">
    <location>
        <begin position="7"/>
        <end position="33"/>
    </location>
</feature>
<dbReference type="InterPro" id="IPR020846">
    <property type="entry name" value="MFS_dom"/>
</dbReference>
<dbReference type="PANTHER" id="PTHR42718">
    <property type="entry name" value="MAJOR FACILITATOR SUPERFAMILY MULTIDRUG TRANSPORTER MFSC"/>
    <property type="match status" value="1"/>
</dbReference>
<evidence type="ECO:0000256" key="6">
    <source>
        <dbReference type="ARBA" id="ARBA00023136"/>
    </source>
</evidence>
<keyword evidence="3" id="KW-1003">Cell membrane</keyword>
<feature type="transmembrane region" description="Helical" evidence="7">
    <location>
        <begin position="102"/>
        <end position="122"/>
    </location>
</feature>
<dbReference type="InterPro" id="IPR011701">
    <property type="entry name" value="MFS"/>
</dbReference>
<reference evidence="9 10" key="1">
    <citation type="submission" date="2018-01" db="EMBL/GenBank/DDBJ databases">
        <title>Complete and assembled Genome of Pantoea gaviniae DSM22758T.</title>
        <authorList>
            <person name="Stevens M.J.A."/>
            <person name="Zurfluh K."/>
            <person name="Stephan R."/>
        </authorList>
    </citation>
    <scope>NUCLEOTIDE SEQUENCE [LARGE SCALE GENOMIC DNA]</scope>
    <source>
        <strain evidence="9 10">DSM 22758</strain>
    </source>
</reference>
<feature type="transmembrane region" description="Helical" evidence="7">
    <location>
        <begin position="45"/>
        <end position="65"/>
    </location>
</feature>
<feature type="transmembrane region" description="Helical" evidence="7">
    <location>
        <begin position="159"/>
        <end position="181"/>
    </location>
</feature>
<evidence type="ECO:0000259" key="8">
    <source>
        <dbReference type="PROSITE" id="PS50850"/>
    </source>
</evidence>
<dbReference type="AlphaFoldDB" id="A0A2L0IED1"/>
<feature type="transmembrane region" description="Helical" evidence="7">
    <location>
        <begin position="295"/>
        <end position="317"/>
    </location>
</feature>
<name>A0A2L0IED1_9GAMM</name>
<dbReference type="GO" id="GO:0022857">
    <property type="term" value="F:transmembrane transporter activity"/>
    <property type="evidence" value="ECO:0007669"/>
    <property type="project" value="InterPro"/>
</dbReference>
<dbReference type="SUPFAM" id="SSF103473">
    <property type="entry name" value="MFS general substrate transporter"/>
    <property type="match status" value="1"/>
</dbReference>
<feature type="transmembrane region" description="Helical" evidence="7">
    <location>
        <begin position="72"/>
        <end position="90"/>
    </location>
</feature>
<evidence type="ECO:0000256" key="1">
    <source>
        <dbReference type="ARBA" id="ARBA00004651"/>
    </source>
</evidence>
<keyword evidence="4 7" id="KW-0812">Transmembrane</keyword>
<dbReference type="Proteomes" id="UP000238365">
    <property type="component" value="Chromosome"/>
</dbReference>
<keyword evidence="2" id="KW-0813">Transport</keyword>
<gene>
    <name evidence="9" type="ORF">C2E15_07130</name>
</gene>
<organism evidence="9 10">
    <name type="scientific">Mixta gaviniae</name>
    <dbReference type="NCBI Taxonomy" id="665914"/>
    <lineage>
        <taxon>Bacteria</taxon>
        <taxon>Pseudomonadati</taxon>
        <taxon>Pseudomonadota</taxon>
        <taxon>Gammaproteobacteria</taxon>
        <taxon>Enterobacterales</taxon>
        <taxon>Erwiniaceae</taxon>
        <taxon>Mixta</taxon>
    </lineage>
</organism>
<evidence type="ECO:0000256" key="4">
    <source>
        <dbReference type="ARBA" id="ARBA00022692"/>
    </source>
</evidence>
<feature type="transmembrane region" description="Helical" evidence="7">
    <location>
        <begin position="349"/>
        <end position="370"/>
    </location>
</feature>